<dbReference type="InterPro" id="IPR055259">
    <property type="entry name" value="YkvP/CgeB_Glyco_trans-like"/>
</dbReference>
<accession>A0A0P9D3H4</accession>
<sequence>ATLRGGGYDAVFIATHHDEFDQETLAEAGRICPIIAWNSDDEWRWESYSSHHAPWYTFMVTNSPTIYAQHKAEFPNLIHAQWACSGFWDGRNTRKDIDFSFMGQVYGPRGAQIRWLARHAGLQAYGKGTRRYIHPNADHDAPLKRAQRAVQRTILKYALPGIADEVSVLSLEQVNGIWNRSKVSFTPLDSSQNNVRQIKGRVFEMGLSGTLMLAHQAPLLDTYYEPGKEYVPFETLEECAEKARFYIKNEPARAKIAAAYARRTEAEHMWHQRIQRVLEAAGVAGT</sequence>
<dbReference type="EMBL" id="LJCR01001730">
    <property type="protein sequence ID" value="KPV49819.1"/>
    <property type="molecule type" value="Genomic_DNA"/>
</dbReference>
<feature type="non-terminal residue" evidence="2">
    <location>
        <position position="1"/>
    </location>
</feature>
<evidence type="ECO:0000313" key="3">
    <source>
        <dbReference type="Proteomes" id="UP000050509"/>
    </source>
</evidence>
<feature type="domain" description="Spore protein YkvP/CgeB glycosyl transferase-like" evidence="1">
    <location>
        <begin position="169"/>
        <end position="278"/>
    </location>
</feature>
<gene>
    <name evidence="2" type="ORF">SE17_30450</name>
</gene>
<dbReference type="Pfam" id="PF13524">
    <property type="entry name" value="Glyco_trans_1_2"/>
    <property type="match status" value="1"/>
</dbReference>
<dbReference type="Proteomes" id="UP000050509">
    <property type="component" value="Unassembled WGS sequence"/>
</dbReference>
<organism evidence="2 3">
    <name type="scientific">Kouleothrix aurantiaca</name>
    <dbReference type="NCBI Taxonomy" id="186479"/>
    <lineage>
        <taxon>Bacteria</taxon>
        <taxon>Bacillati</taxon>
        <taxon>Chloroflexota</taxon>
        <taxon>Chloroflexia</taxon>
        <taxon>Chloroflexales</taxon>
        <taxon>Roseiflexineae</taxon>
        <taxon>Roseiflexaceae</taxon>
        <taxon>Kouleothrix</taxon>
    </lineage>
</organism>
<evidence type="ECO:0000313" key="2">
    <source>
        <dbReference type="EMBL" id="KPV49819.1"/>
    </source>
</evidence>
<keyword evidence="3" id="KW-1185">Reference proteome</keyword>
<protein>
    <recommendedName>
        <fullName evidence="1">Spore protein YkvP/CgeB glycosyl transferase-like domain-containing protein</fullName>
    </recommendedName>
</protein>
<dbReference type="AlphaFoldDB" id="A0A0P9D3H4"/>
<reference evidence="2 3" key="1">
    <citation type="submission" date="2015-09" db="EMBL/GenBank/DDBJ databases">
        <title>Draft genome sequence of Kouleothrix aurantiaca JCM 19913.</title>
        <authorList>
            <person name="Hemp J."/>
        </authorList>
    </citation>
    <scope>NUCLEOTIDE SEQUENCE [LARGE SCALE GENOMIC DNA]</scope>
    <source>
        <strain evidence="2 3">COM-B</strain>
    </source>
</reference>
<proteinExistence type="predicted"/>
<evidence type="ECO:0000259" key="1">
    <source>
        <dbReference type="Pfam" id="PF13524"/>
    </source>
</evidence>
<comment type="caution">
    <text evidence="2">The sequence shown here is derived from an EMBL/GenBank/DDBJ whole genome shotgun (WGS) entry which is preliminary data.</text>
</comment>
<name>A0A0P9D3H4_9CHLR</name>